<dbReference type="Proteomes" id="UP000622166">
    <property type="component" value="Unassembled WGS sequence"/>
</dbReference>
<dbReference type="EMBL" id="BMVW01000003">
    <property type="protein sequence ID" value="GGZ04103.1"/>
    <property type="molecule type" value="Genomic_DNA"/>
</dbReference>
<reference evidence="1" key="1">
    <citation type="journal article" date="2014" name="Int. J. Syst. Evol. Microbiol.">
        <title>Complete genome sequence of Corynebacterium casei LMG S-19264T (=DSM 44701T), isolated from a smear-ripened cheese.</title>
        <authorList>
            <consortium name="US DOE Joint Genome Institute (JGI-PGF)"/>
            <person name="Walter F."/>
            <person name="Albersmeier A."/>
            <person name="Kalinowski J."/>
            <person name="Ruckert C."/>
        </authorList>
    </citation>
    <scope>NUCLEOTIDE SEQUENCE</scope>
    <source>
        <strain evidence="1">JCM 4815</strain>
    </source>
</reference>
<name>A0A918PF28_9ACTN</name>
<accession>A0A918PF28</accession>
<evidence type="ECO:0000313" key="2">
    <source>
        <dbReference type="Proteomes" id="UP000622166"/>
    </source>
</evidence>
<organism evidence="1 2">
    <name type="scientific">Streptomyces poonensis</name>
    <dbReference type="NCBI Taxonomy" id="68255"/>
    <lineage>
        <taxon>Bacteria</taxon>
        <taxon>Bacillati</taxon>
        <taxon>Actinomycetota</taxon>
        <taxon>Actinomycetes</taxon>
        <taxon>Kitasatosporales</taxon>
        <taxon>Streptomycetaceae</taxon>
        <taxon>Streptomyces</taxon>
    </lineage>
</organism>
<dbReference type="AlphaFoldDB" id="A0A918PF28"/>
<comment type="caution">
    <text evidence="1">The sequence shown here is derived from an EMBL/GenBank/DDBJ whole genome shotgun (WGS) entry which is preliminary data.</text>
</comment>
<reference evidence="1" key="2">
    <citation type="submission" date="2020-09" db="EMBL/GenBank/DDBJ databases">
        <authorList>
            <person name="Sun Q."/>
            <person name="Ohkuma M."/>
        </authorList>
    </citation>
    <scope>NUCLEOTIDE SEQUENCE</scope>
    <source>
        <strain evidence="1">JCM 4815</strain>
    </source>
</reference>
<sequence length="51" mass="5761">MKDRTACFKDRTACFKDRTVCCTDLLDAFFDVDMYAGTRISVQAWQNTGSG</sequence>
<dbReference type="RefSeq" id="WP_189858044.1">
    <property type="nucleotide sequence ID" value="NZ_BMVW01000003.1"/>
</dbReference>
<gene>
    <name evidence="1" type="ORF">GCM10010365_23770</name>
</gene>
<protein>
    <submittedName>
        <fullName evidence="1">Uncharacterized protein</fullName>
    </submittedName>
</protein>
<keyword evidence="2" id="KW-1185">Reference proteome</keyword>
<proteinExistence type="predicted"/>
<evidence type="ECO:0000313" key="1">
    <source>
        <dbReference type="EMBL" id="GGZ04103.1"/>
    </source>
</evidence>